<evidence type="ECO:0000313" key="1">
    <source>
        <dbReference type="EMBL" id="WEY82956.2"/>
    </source>
</evidence>
<name>A0AAX3RG32_BACIU</name>
<sequence>MKAWKIKLIMGLVIFFILEYVVILLSGIAPFIAEKKANMSADSLQGYFFDTSLHPIVAIQNYLDSDNRLFIVGSIAAVIVALMAVFNTKSNKKELELADSYGVHGSSRWATDKELFVDKQTVGVPPNQLMDDLIQSMKGENKDG</sequence>
<proteinExistence type="predicted"/>
<organism evidence="1 2">
    <name type="scientific">Bacillus subtilis</name>
    <dbReference type="NCBI Taxonomy" id="1423"/>
    <lineage>
        <taxon>Bacteria</taxon>
        <taxon>Bacillati</taxon>
        <taxon>Bacillota</taxon>
        <taxon>Bacilli</taxon>
        <taxon>Bacillales</taxon>
        <taxon>Bacillaceae</taxon>
        <taxon>Bacillus</taxon>
    </lineage>
</organism>
<dbReference type="Proteomes" id="UP001214898">
    <property type="component" value="Plasmid unnamed1"/>
</dbReference>
<gene>
    <name evidence="1" type="ORF">P5633_00120</name>
</gene>
<dbReference type="AlphaFoldDB" id="A0AAX3RG32"/>
<dbReference type="EMBL" id="CP120574">
    <property type="protein sequence ID" value="WEY82956.2"/>
    <property type="molecule type" value="Genomic_DNA"/>
</dbReference>
<accession>A0AAX3RG32</accession>
<protein>
    <submittedName>
        <fullName evidence="1">Uncharacterized protein</fullName>
    </submittedName>
</protein>
<reference evidence="1" key="1">
    <citation type="submission" date="2025-02" db="EMBL/GenBank/DDBJ databases">
        <title>Complete genome sequences of 52 Bacillus and Priestia strains isolated from West-African fermentations and 26 reference strains from the DSMZ collection.</title>
        <authorList>
            <person name="Wiedenbein E.S."/>
            <person name="Canoy T.S."/>
            <person name="Hui Y."/>
            <person name="Parkouda C."/>
            <person name="Dawende C."/>
            <person name="Ametefe E."/>
            <person name="Jespersen L."/>
            <person name="Nielsen D.S."/>
        </authorList>
    </citation>
    <scope>NUCLEOTIDE SEQUENCE</scope>
    <source>
        <strain evidence="1">PRO56</strain>
    </source>
</reference>
<geneLocation type="plasmid" evidence="1 2">
    <name>unnamed1</name>
</geneLocation>
<keyword evidence="1" id="KW-0614">Plasmid</keyword>
<evidence type="ECO:0000313" key="2">
    <source>
        <dbReference type="Proteomes" id="UP001214898"/>
    </source>
</evidence>